<protein>
    <recommendedName>
        <fullName evidence="5">Release factor glutamine methyltransferase</fullName>
        <shortName evidence="5">RF MTase</shortName>
        <ecNumber evidence="5">2.1.1.297</ecNumber>
    </recommendedName>
    <alternativeName>
        <fullName evidence="5">N5-glutamine methyltransferase PrmC</fullName>
    </alternativeName>
    <alternativeName>
        <fullName evidence="5">Protein-(glutamine-N5) MTase PrmC</fullName>
    </alternativeName>
    <alternativeName>
        <fullName evidence="5">Protein-glutamine N-methyltransferase PrmC</fullName>
    </alternativeName>
</protein>
<dbReference type="Proteomes" id="UP001218788">
    <property type="component" value="Unassembled WGS sequence"/>
</dbReference>
<dbReference type="RefSeq" id="WP_273639489.1">
    <property type="nucleotide sequence ID" value="NZ_JAQQXP010000001.1"/>
</dbReference>
<dbReference type="PANTHER" id="PTHR18895:SF74">
    <property type="entry name" value="MTRF1L RELEASE FACTOR GLUTAMINE METHYLTRANSFERASE"/>
    <property type="match status" value="1"/>
</dbReference>
<feature type="binding site" evidence="5">
    <location>
        <begin position="117"/>
        <end position="121"/>
    </location>
    <ligand>
        <name>S-adenosyl-L-methionine</name>
        <dbReference type="ChEBI" id="CHEBI:59789"/>
    </ligand>
</feature>
<dbReference type="Pfam" id="PF17827">
    <property type="entry name" value="PrmC_N"/>
    <property type="match status" value="1"/>
</dbReference>
<organism evidence="8 9">
    <name type="scientific">Alteromonas gilva</name>
    <dbReference type="NCBI Taxonomy" id="2987522"/>
    <lineage>
        <taxon>Bacteria</taxon>
        <taxon>Pseudomonadati</taxon>
        <taxon>Pseudomonadota</taxon>
        <taxon>Gammaproteobacteria</taxon>
        <taxon>Alteromonadales</taxon>
        <taxon>Alteromonadaceae</taxon>
        <taxon>Alteromonas/Salinimonas group</taxon>
        <taxon>Alteromonas</taxon>
    </lineage>
</organism>
<dbReference type="Pfam" id="PF05175">
    <property type="entry name" value="MTS"/>
    <property type="match status" value="1"/>
</dbReference>
<evidence type="ECO:0000313" key="8">
    <source>
        <dbReference type="EMBL" id="MDC8830565.1"/>
    </source>
</evidence>
<dbReference type="CDD" id="cd02440">
    <property type="entry name" value="AdoMet_MTases"/>
    <property type="match status" value="1"/>
</dbReference>
<accession>A0ABT5L0M2</accession>
<dbReference type="InterPro" id="IPR029063">
    <property type="entry name" value="SAM-dependent_MTases_sf"/>
</dbReference>
<keyword evidence="2 5" id="KW-0808">Transferase</keyword>
<comment type="caution">
    <text evidence="8">The sequence shown here is derived from an EMBL/GenBank/DDBJ whole genome shotgun (WGS) entry which is preliminary data.</text>
</comment>
<dbReference type="GO" id="GO:0032259">
    <property type="term" value="P:methylation"/>
    <property type="evidence" value="ECO:0007669"/>
    <property type="project" value="UniProtKB-KW"/>
</dbReference>
<evidence type="ECO:0000259" key="6">
    <source>
        <dbReference type="Pfam" id="PF05175"/>
    </source>
</evidence>
<dbReference type="InterPro" id="IPR019874">
    <property type="entry name" value="RF_methyltr_PrmC"/>
</dbReference>
<dbReference type="InterPro" id="IPR002052">
    <property type="entry name" value="DNA_methylase_N6_adenine_CS"/>
</dbReference>
<dbReference type="PROSITE" id="PS00092">
    <property type="entry name" value="N6_MTASE"/>
    <property type="match status" value="1"/>
</dbReference>
<evidence type="ECO:0000256" key="2">
    <source>
        <dbReference type="ARBA" id="ARBA00022679"/>
    </source>
</evidence>
<name>A0ABT5L0M2_9ALTE</name>
<feature type="domain" description="Release factor glutamine methyltransferase N-terminal" evidence="7">
    <location>
        <begin position="5"/>
        <end position="73"/>
    </location>
</feature>
<dbReference type="NCBIfam" id="TIGR00536">
    <property type="entry name" value="hemK_fam"/>
    <property type="match status" value="1"/>
</dbReference>
<sequence length="279" mass="30656">MTIAQARAWAIEKLKEGESPSVDSRVLLCHVLQCDQSYLFTWPEKRLTAPQQRELTELTYKRQQGYPVAYLVGTRSFWTLQLQVNESTLIPRPETELLVETALALPLTDNANVCDLGTGTGAIALALASEKPGWSVTGVDRVAEALSLAAQNAQLNGDLPVTWQLSNWFSGLSDTRPFDLIVTNPPYVEDNSEYLAQGDVRFEPKSALTAGADGLTDIRIIVQQAADFLANDGWLVIEHGFAQHAAIAALLTQRGFADCRGVIDLNGHLRITLAKWQKP</sequence>
<dbReference type="InterPro" id="IPR007848">
    <property type="entry name" value="Small_mtfrase_dom"/>
</dbReference>
<keyword evidence="3 5" id="KW-0949">S-adenosyl-L-methionine</keyword>
<dbReference type="InterPro" id="IPR050320">
    <property type="entry name" value="N5-glutamine_MTase"/>
</dbReference>
<dbReference type="InterPro" id="IPR004556">
    <property type="entry name" value="HemK-like"/>
</dbReference>
<dbReference type="EC" id="2.1.1.297" evidence="5"/>
<feature type="binding site" evidence="5">
    <location>
        <begin position="184"/>
        <end position="187"/>
    </location>
    <ligand>
        <name>substrate</name>
    </ligand>
</feature>
<proteinExistence type="inferred from homology"/>
<evidence type="ECO:0000313" key="9">
    <source>
        <dbReference type="Proteomes" id="UP001218788"/>
    </source>
</evidence>
<dbReference type="SUPFAM" id="SSF53335">
    <property type="entry name" value="S-adenosyl-L-methionine-dependent methyltransferases"/>
    <property type="match status" value="1"/>
</dbReference>
<dbReference type="Gene3D" id="1.10.8.10">
    <property type="entry name" value="DNA helicase RuvA subunit, C-terminal domain"/>
    <property type="match status" value="1"/>
</dbReference>
<feature type="domain" description="Methyltransferase small" evidence="6">
    <location>
        <begin position="95"/>
        <end position="192"/>
    </location>
</feature>
<dbReference type="NCBIfam" id="TIGR03534">
    <property type="entry name" value="RF_mod_PrmC"/>
    <property type="match status" value="1"/>
</dbReference>
<evidence type="ECO:0000256" key="4">
    <source>
        <dbReference type="ARBA" id="ARBA00048391"/>
    </source>
</evidence>
<keyword evidence="1 5" id="KW-0489">Methyltransferase</keyword>
<evidence type="ECO:0000256" key="3">
    <source>
        <dbReference type="ARBA" id="ARBA00022691"/>
    </source>
</evidence>
<gene>
    <name evidence="5 8" type="primary">prmC</name>
    <name evidence="8" type="ORF">OIK42_07305</name>
</gene>
<feature type="binding site" evidence="5">
    <location>
        <position position="140"/>
    </location>
    <ligand>
        <name>S-adenosyl-L-methionine</name>
        <dbReference type="ChEBI" id="CHEBI:59789"/>
    </ligand>
</feature>
<dbReference type="PANTHER" id="PTHR18895">
    <property type="entry name" value="HEMK METHYLTRANSFERASE"/>
    <property type="match status" value="1"/>
</dbReference>
<dbReference type="GO" id="GO:0102559">
    <property type="term" value="F:peptide chain release factor N(5)-glutamine methyltransferase activity"/>
    <property type="evidence" value="ECO:0007669"/>
    <property type="project" value="UniProtKB-EC"/>
</dbReference>
<dbReference type="HAMAP" id="MF_02126">
    <property type="entry name" value="RF_methyltr_PrmC"/>
    <property type="match status" value="1"/>
</dbReference>
<evidence type="ECO:0000256" key="5">
    <source>
        <dbReference type="HAMAP-Rule" id="MF_02126"/>
    </source>
</evidence>
<evidence type="ECO:0000256" key="1">
    <source>
        <dbReference type="ARBA" id="ARBA00022603"/>
    </source>
</evidence>
<feature type="binding site" evidence="5">
    <location>
        <position position="184"/>
    </location>
    <ligand>
        <name>S-adenosyl-L-methionine</name>
        <dbReference type="ChEBI" id="CHEBI:59789"/>
    </ligand>
</feature>
<comment type="catalytic activity">
    <reaction evidence="4 5">
        <text>L-glutaminyl-[peptide chain release factor] + S-adenosyl-L-methionine = N(5)-methyl-L-glutaminyl-[peptide chain release factor] + S-adenosyl-L-homocysteine + H(+)</text>
        <dbReference type="Rhea" id="RHEA:42896"/>
        <dbReference type="Rhea" id="RHEA-COMP:10271"/>
        <dbReference type="Rhea" id="RHEA-COMP:10272"/>
        <dbReference type="ChEBI" id="CHEBI:15378"/>
        <dbReference type="ChEBI" id="CHEBI:30011"/>
        <dbReference type="ChEBI" id="CHEBI:57856"/>
        <dbReference type="ChEBI" id="CHEBI:59789"/>
        <dbReference type="ChEBI" id="CHEBI:61891"/>
        <dbReference type="EC" id="2.1.1.297"/>
    </reaction>
</comment>
<evidence type="ECO:0000259" key="7">
    <source>
        <dbReference type="Pfam" id="PF17827"/>
    </source>
</evidence>
<dbReference type="Gene3D" id="3.40.50.150">
    <property type="entry name" value="Vaccinia Virus protein VP39"/>
    <property type="match status" value="1"/>
</dbReference>
<reference evidence="8 9" key="1">
    <citation type="submission" date="2022-10" db="EMBL/GenBank/DDBJ databases">
        <title>Alteromonas sp. chi3 Genome sequencing.</title>
        <authorList>
            <person name="Park S."/>
        </authorList>
    </citation>
    <scope>NUCLEOTIDE SEQUENCE [LARGE SCALE GENOMIC DNA]</scope>
    <source>
        <strain evidence="9">chi3</strain>
    </source>
</reference>
<feature type="binding site" evidence="5">
    <location>
        <position position="168"/>
    </location>
    <ligand>
        <name>S-adenosyl-L-methionine</name>
        <dbReference type="ChEBI" id="CHEBI:59789"/>
    </ligand>
</feature>
<comment type="similarity">
    <text evidence="5">Belongs to the protein N5-glutamine methyltransferase family. PrmC subfamily.</text>
</comment>
<dbReference type="InterPro" id="IPR040758">
    <property type="entry name" value="PrmC_N"/>
</dbReference>
<keyword evidence="9" id="KW-1185">Reference proteome</keyword>
<dbReference type="EMBL" id="JAQQXP010000001">
    <property type="protein sequence ID" value="MDC8830565.1"/>
    <property type="molecule type" value="Genomic_DNA"/>
</dbReference>
<comment type="function">
    <text evidence="5">Methylates the class 1 translation termination release factors RF1/PrfA and RF2/PrfB on the glutamine residue of the universally conserved GGQ motif.</text>
</comment>